<dbReference type="Proteomes" id="UP000279833">
    <property type="component" value="Unassembled WGS sequence"/>
</dbReference>
<evidence type="ECO:0000256" key="1">
    <source>
        <dbReference type="SAM" id="Phobius"/>
    </source>
</evidence>
<feature type="transmembrane region" description="Helical" evidence="1">
    <location>
        <begin position="7"/>
        <end position="26"/>
    </location>
</feature>
<reference evidence="4" key="1">
    <citation type="submission" date="2016-06" db="UniProtKB">
        <authorList>
            <consortium name="WormBaseParasite"/>
        </authorList>
    </citation>
    <scope>IDENTIFICATION</scope>
</reference>
<keyword evidence="1" id="KW-0812">Transmembrane</keyword>
<keyword evidence="1" id="KW-1133">Transmembrane helix</keyword>
<feature type="transmembrane region" description="Helical" evidence="1">
    <location>
        <begin position="32"/>
        <end position="51"/>
    </location>
</feature>
<dbReference type="WBParaSite" id="SCUD_0000465801-mRNA-1">
    <property type="protein sequence ID" value="SCUD_0000465801-mRNA-1"/>
    <property type="gene ID" value="SCUD_0000465801"/>
</dbReference>
<evidence type="ECO:0000313" key="4">
    <source>
        <dbReference type="WBParaSite" id="SCUD_0000465801-mRNA-1"/>
    </source>
</evidence>
<gene>
    <name evidence="2" type="ORF">SCUD_LOCUS4658</name>
</gene>
<keyword evidence="1" id="KW-0472">Membrane</keyword>
<proteinExistence type="predicted"/>
<dbReference type="AlphaFoldDB" id="A0A183JPM1"/>
<sequence>MITPMVIRYAISVLITLIFGNQLLFLPFIVHIIYSALIAAFIIILIISVICC</sequence>
<organism evidence="4">
    <name type="scientific">Schistosoma curassoni</name>
    <dbReference type="NCBI Taxonomy" id="6186"/>
    <lineage>
        <taxon>Eukaryota</taxon>
        <taxon>Metazoa</taxon>
        <taxon>Spiralia</taxon>
        <taxon>Lophotrochozoa</taxon>
        <taxon>Platyhelminthes</taxon>
        <taxon>Trematoda</taxon>
        <taxon>Digenea</taxon>
        <taxon>Strigeidida</taxon>
        <taxon>Schistosomatoidea</taxon>
        <taxon>Schistosomatidae</taxon>
        <taxon>Schistosoma</taxon>
    </lineage>
</organism>
<evidence type="ECO:0000313" key="2">
    <source>
        <dbReference type="EMBL" id="VDO90255.1"/>
    </source>
</evidence>
<evidence type="ECO:0000313" key="3">
    <source>
        <dbReference type="Proteomes" id="UP000279833"/>
    </source>
</evidence>
<protein>
    <submittedName>
        <fullName evidence="4">Abortive infection protein</fullName>
    </submittedName>
</protein>
<dbReference type="EMBL" id="UZAK01006452">
    <property type="protein sequence ID" value="VDO90255.1"/>
    <property type="molecule type" value="Genomic_DNA"/>
</dbReference>
<name>A0A183JPM1_9TREM</name>
<reference evidence="2 3" key="2">
    <citation type="submission" date="2018-11" db="EMBL/GenBank/DDBJ databases">
        <authorList>
            <consortium name="Pathogen Informatics"/>
        </authorList>
    </citation>
    <scope>NUCLEOTIDE SEQUENCE [LARGE SCALE GENOMIC DNA]</scope>
    <source>
        <strain evidence="2">Dakar</strain>
        <strain evidence="3">Dakar, Senegal</strain>
    </source>
</reference>
<accession>A0A183JPM1</accession>
<keyword evidence="3" id="KW-1185">Reference proteome</keyword>